<dbReference type="Pfam" id="PF10109">
    <property type="entry name" value="Phage_TAC_7"/>
    <property type="match status" value="1"/>
</dbReference>
<dbReference type="InterPro" id="IPR019289">
    <property type="entry name" value="Phage_tail_E/E"/>
</dbReference>
<evidence type="ECO:0000313" key="1">
    <source>
        <dbReference type="EMBL" id="ALF47756.1"/>
    </source>
</evidence>
<reference evidence="2" key="1">
    <citation type="submission" date="2015-08" db="EMBL/GenBank/DDBJ databases">
        <title>Comparative genomics of the Campylobacter concisus group.</title>
        <authorList>
            <person name="Miller W.G."/>
            <person name="Yee E."/>
            <person name="Chapman M.H."/>
            <person name="Huynh S."/>
            <person name="Bono J.L."/>
            <person name="On S.L.W."/>
            <person name="St Leger J."/>
            <person name="Foster G."/>
            <person name="Parker C.T."/>
        </authorList>
    </citation>
    <scope>NUCLEOTIDE SEQUENCE [LARGE SCALE GENOMIC DNA]</scope>
    <source>
        <strain evidence="2">ATCC 33237</strain>
    </source>
</reference>
<dbReference type="AlphaFoldDB" id="A0A0M4TME6"/>
<dbReference type="KEGG" id="ccoc:CCON33237_1082"/>
<name>A0A0M4TME6_9BACT</name>
<accession>A0A0M4TME6</accession>
<organism evidence="1 2">
    <name type="scientific">Campylobacter concisus</name>
    <dbReference type="NCBI Taxonomy" id="199"/>
    <lineage>
        <taxon>Bacteria</taxon>
        <taxon>Pseudomonadati</taxon>
        <taxon>Campylobacterota</taxon>
        <taxon>Epsilonproteobacteria</taxon>
        <taxon>Campylobacterales</taxon>
        <taxon>Campylobacteraceae</taxon>
        <taxon>Campylobacter</taxon>
    </lineage>
</organism>
<dbReference type="GeneID" id="28662759"/>
<evidence type="ECO:0000313" key="2">
    <source>
        <dbReference type="Proteomes" id="UP000066049"/>
    </source>
</evidence>
<gene>
    <name evidence="1" type="ORF">CCON33237_1082</name>
</gene>
<dbReference type="RefSeq" id="WP_054196738.1">
    <property type="nucleotide sequence ID" value="NZ_CABPUL010000007.1"/>
</dbReference>
<dbReference type="PATRIC" id="fig|199.248.peg.1122"/>
<proteinExistence type="predicted"/>
<sequence length="74" mass="8623">MKEIKIKDEIWQMHAPKVRTIKMADENGGSDMAKTIYMIAALCNKTQDEVENLEFKEFMSLQKVLNDFLDVRAE</sequence>
<dbReference type="EMBL" id="CP012541">
    <property type="protein sequence ID" value="ALF47756.1"/>
    <property type="molecule type" value="Genomic_DNA"/>
</dbReference>
<dbReference type="Proteomes" id="UP000066049">
    <property type="component" value="Chromosome"/>
</dbReference>
<protein>
    <submittedName>
        <fullName evidence="1">Putative Mu-like phage protein</fullName>
    </submittedName>
</protein>